<name>A0A7W7KCC6_9SPHN</name>
<accession>A0A7W7KCC6</accession>
<dbReference type="AlphaFoldDB" id="A0A7W7KCC6"/>
<dbReference type="RefSeq" id="WP_184247014.1">
    <property type="nucleotide sequence ID" value="NZ_JACHLR010000013.1"/>
</dbReference>
<evidence type="ECO:0000313" key="1">
    <source>
        <dbReference type="EMBL" id="MBB4859674.1"/>
    </source>
</evidence>
<reference evidence="1 2" key="1">
    <citation type="submission" date="2020-08" db="EMBL/GenBank/DDBJ databases">
        <title>Functional genomics of gut bacteria from endangered species of beetles.</title>
        <authorList>
            <person name="Carlos-Shanley C."/>
        </authorList>
    </citation>
    <scope>NUCLEOTIDE SEQUENCE [LARGE SCALE GENOMIC DNA]</scope>
    <source>
        <strain evidence="1 2">S00245</strain>
    </source>
</reference>
<evidence type="ECO:0000313" key="2">
    <source>
        <dbReference type="Proteomes" id="UP000555448"/>
    </source>
</evidence>
<gene>
    <name evidence="1" type="ORF">HNO88_003003</name>
</gene>
<dbReference type="Proteomes" id="UP000555448">
    <property type="component" value="Unassembled WGS sequence"/>
</dbReference>
<sequence>MRHEDADNALADALWWFRGFRAAQPTEASDATFDMQSKLLDARNWLKRLAEGKRRVLGLGEPEQGIVITYAEFERLYDGLRHGIEDREVGVATAKQILEEYRAELRGTKPGVPF</sequence>
<comment type="caution">
    <text evidence="1">The sequence shown here is derived from an EMBL/GenBank/DDBJ whole genome shotgun (WGS) entry which is preliminary data.</text>
</comment>
<protein>
    <submittedName>
        <fullName evidence="1">Uncharacterized protein</fullName>
    </submittedName>
</protein>
<dbReference type="EMBL" id="JACHLR010000013">
    <property type="protein sequence ID" value="MBB4859674.1"/>
    <property type="molecule type" value="Genomic_DNA"/>
</dbReference>
<keyword evidence="2" id="KW-1185">Reference proteome</keyword>
<proteinExistence type="predicted"/>
<organism evidence="1 2">
    <name type="scientific">Novosphingobium chloroacetimidivorans</name>
    <dbReference type="NCBI Taxonomy" id="1428314"/>
    <lineage>
        <taxon>Bacteria</taxon>
        <taxon>Pseudomonadati</taxon>
        <taxon>Pseudomonadota</taxon>
        <taxon>Alphaproteobacteria</taxon>
        <taxon>Sphingomonadales</taxon>
        <taxon>Sphingomonadaceae</taxon>
        <taxon>Novosphingobium</taxon>
    </lineage>
</organism>